<evidence type="ECO:0000256" key="1">
    <source>
        <dbReference type="ARBA" id="ARBA00022598"/>
    </source>
</evidence>
<proteinExistence type="predicted"/>
<dbReference type="AlphaFoldDB" id="A0A4S8IDZ8"/>
<dbReference type="SUPFAM" id="SSF51984">
    <property type="entry name" value="MurCD N-terminal domain"/>
    <property type="match status" value="1"/>
</dbReference>
<evidence type="ECO:0000259" key="6">
    <source>
        <dbReference type="Pfam" id="PF08245"/>
    </source>
</evidence>
<comment type="caution">
    <text evidence="7">The sequence shown here is derived from an EMBL/GenBank/DDBJ whole genome shotgun (WGS) entry which is preliminary data.</text>
</comment>
<dbReference type="Pfam" id="PF08245">
    <property type="entry name" value="Mur_ligase_M"/>
    <property type="match status" value="1"/>
</dbReference>
<dbReference type="PANTHER" id="PTHR43445">
    <property type="entry name" value="UDP-N-ACETYLMURAMATE--L-ALANINE LIGASE-RELATED"/>
    <property type="match status" value="1"/>
</dbReference>
<dbReference type="EMBL" id="PYDT01000011">
    <property type="protein sequence ID" value="THU45482.1"/>
    <property type="molecule type" value="Genomic_DNA"/>
</dbReference>
<keyword evidence="1" id="KW-0436">Ligase</keyword>
<protein>
    <recommendedName>
        <fullName evidence="9">UDP-N-acetylmuramate--L-alanine ligase</fullName>
    </recommendedName>
</protein>
<dbReference type="InterPro" id="IPR004101">
    <property type="entry name" value="Mur_ligase_C"/>
</dbReference>
<name>A0A4S8IDZ8_MUSBA</name>
<dbReference type="InterPro" id="IPR036615">
    <property type="entry name" value="Mur_ligase_C_dom_sf"/>
</dbReference>
<evidence type="ECO:0000259" key="5">
    <source>
        <dbReference type="Pfam" id="PF02875"/>
    </source>
</evidence>
<gene>
    <name evidence="7" type="ORF">C4D60_Mb02t18390</name>
</gene>
<feature type="domain" description="Mur ligase central" evidence="6">
    <location>
        <begin position="229"/>
        <end position="277"/>
    </location>
</feature>
<evidence type="ECO:0000256" key="3">
    <source>
        <dbReference type="ARBA" id="ARBA00022840"/>
    </source>
</evidence>
<dbReference type="GO" id="GO:0005524">
    <property type="term" value="F:ATP binding"/>
    <property type="evidence" value="ECO:0007669"/>
    <property type="project" value="UniProtKB-KW"/>
</dbReference>
<dbReference type="Gene3D" id="3.40.1190.10">
    <property type="entry name" value="Mur-like, catalytic domain"/>
    <property type="match status" value="1"/>
</dbReference>
<keyword evidence="2" id="KW-0547">Nucleotide-binding</keyword>
<dbReference type="SUPFAM" id="SSF53623">
    <property type="entry name" value="MurD-like peptide ligases, catalytic domain"/>
    <property type="match status" value="1"/>
</dbReference>
<keyword evidence="3" id="KW-0067">ATP-binding</keyword>
<dbReference type="PANTHER" id="PTHR43445:SF3">
    <property type="entry name" value="UDP-N-ACETYLMURAMATE--L-ALANINE LIGASE"/>
    <property type="match status" value="1"/>
</dbReference>
<dbReference type="InterPro" id="IPR050061">
    <property type="entry name" value="MurCDEF_pg_biosynth"/>
</dbReference>
<dbReference type="InterPro" id="IPR000713">
    <property type="entry name" value="Mur_ligase_N"/>
</dbReference>
<dbReference type="Pfam" id="PF01225">
    <property type="entry name" value="Mur_ligase"/>
    <property type="match status" value="1"/>
</dbReference>
<reference evidence="7 8" key="1">
    <citation type="journal article" date="2019" name="Nat. Plants">
        <title>Genome sequencing of Musa balbisiana reveals subgenome evolution and function divergence in polyploid bananas.</title>
        <authorList>
            <person name="Yao X."/>
        </authorList>
    </citation>
    <scope>NUCLEOTIDE SEQUENCE [LARGE SCALE GENOMIC DNA]</scope>
    <source>
        <strain evidence="8">cv. DH-PKW</strain>
        <tissue evidence="7">Leaves</tissue>
    </source>
</reference>
<dbReference type="Gene3D" id="3.40.50.720">
    <property type="entry name" value="NAD(P)-binding Rossmann-like Domain"/>
    <property type="match status" value="1"/>
</dbReference>
<sequence length="597" mass="66162">MWQNLRIPSITSPVLPLICWPERGLRERSLCLVLSSRIGGRVGLRARQWCSVPRRGTDLVAFGSKDEGQDEKQEWIHFVGIGGAGLSALAMLALKQGFEVSGSDIMWSSYMDNLHNSGARLFIGHSMSNIEKNDGLSLPNAIVISSAIPVDNEEIAHAMSVGVPIYKRDHWLRRITEKYNLIAISGTHGKSTTAAMLSYVMHAMGDNLVAVIGANVPQADEYDNCFLGLSPDIAVVTNVELDHVDIFQDEEAVLKSFKKFVKQVKAGGHLIFCGDRSKCGQMPIQYHFIQRVKRCACALLSEQRKEAVASNCTSAILAMSSHGCTVTTYGLSTDNDWSASSITPNLLGGQDYTLCYKKCQIARISLLLPGVYNVLNSLAVIATMVTLVNGKNSIHEAICFVRNHLSKFEGVSRRFELIGKINGCQIYDDYAHHPTEVRAVLQAAREKFLKQAIWVVFQPHTFSRLSAFMDDYSTAFKDADHVVITKVYSARERNIWNTDGEALANVIGGRSTEYIHELDDVVEKLALAISSYEDREIIVFTLGAGLLDCNTSILFPFRRLFSMVIFRECSRVVAARHDLSSVSIKKGKPRPGHPEVM</sequence>
<dbReference type="InterPro" id="IPR013221">
    <property type="entry name" value="Mur_ligase_cen"/>
</dbReference>
<evidence type="ECO:0000256" key="2">
    <source>
        <dbReference type="ARBA" id="ARBA00022741"/>
    </source>
</evidence>
<dbReference type="Gene3D" id="3.90.190.20">
    <property type="entry name" value="Mur ligase, C-terminal domain"/>
    <property type="match status" value="1"/>
</dbReference>
<dbReference type="STRING" id="52838.A0A4S8IDZ8"/>
<accession>A0A4S8IDZ8</accession>
<feature type="domain" description="Mur ligase C-terminal" evidence="5">
    <location>
        <begin position="413"/>
        <end position="539"/>
    </location>
</feature>
<dbReference type="Proteomes" id="UP000317650">
    <property type="component" value="Chromosome 2"/>
</dbReference>
<evidence type="ECO:0008006" key="9">
    <source>
        <dbReference type="Google" id="ProtNLM"/>
    </source>
</evidence>
<feature type="domain" description="Mur ligase N-terminal catalytic" evidence="4">
    <location>
        <begin position="76"/>
        <end position="179"/>
    </location>
</feature>
<dbReference type="InterPro" id="IPR036565">
    <property type="entry name" value="Mur-like_cat_sf"/>
</dbReference>
<evidence type="ECO:0000313" key="8">
    <source>
        <dbReference type="Proteomes" id="UP000317650"/>
    </source>
</evidence>
<organism evidence="7 8">
    <name type="scientific">Musa balbisiana</name>
    <name type="common">Banana</name>
    <dbReference type="NCBI Taxonomy" id="52838"/>
    <lineage>
        <taxon>Eukaryota</taxon>
        <taxon>Viridiplantae</taxon>
        <taxon>Streptophyta</taxon>
        <taxon>Embryophyta</taxon>
        <taxon>Tracheophyta</taxon>
        <taxon>Spermatophyta</taxon>
        <taxon>Magnoliopsida</taxon>
        <taxon>Liliopsida</taxon>
        <taxon>Zingiberales</taxon>
        <taxon>Musaceae</taxon>
        <taxon>Musa</taxon>
    </lineage>
</organism>
<dbReference type="Pfam" id="PF02875">
    <property type="entry name" value="Mur_ligase_C"/>
    <property type="match status" value="1"/>
</dbReference>
<evidence type="ECO:0000313" key="7">
    <source>
        <dbReference type="EMBL" id="THU45482.1"/>
    </source>
</evidence>
<dbReference type="GO" id="GO:0016881">
    <property type="term" value="F:acid-amino acid ligase activity"/>
    <property type="evidence" value="ECO:0007669"/>
    <property type="project" value="InterPro"/>
</dbReference>
<dbReference type="SUPFAM" id="SSF53244">
    <property type="entry name" value="MurD-like peptide ligases, peptide-binding domain"/>
    <property type="match status" value="1"/>
</dbReference>
<evidence type="ECO:0000259" key="4">
    <source>
        <dbReference type="Pfam" id="PF01225"/>
    </source>
</evidence>
<keyword evidence="8" id="KW-1185">Reference proteome</keyword>